<reference evidence="1" key="1">
    <citation type="submission" date="2019-02" db="EMBL/GenBank/DDBJ databases">
        <authorList>
            <person name="Gruber-Vodicka R. H."/>
            <person name="Seah K. B. B."/>
        </authorList>
    </citation>
    <scope>NUCLEOTIDE SEQUENCE</scope>
    <source>
        <strain evidence="1">BECK_BZ106</strain>
        <strain evidence="2">BECK_BZ15</strain>
    </source>
</reference>
<sequence>MNYFMDDEREAGRLTDKVDPQSWLNRFIRPHMPGVEFQAEELSGPDLELTFLNRLFGTVGLFRYRRIWLAYARQSKHVVGVAIVYRGPLGMNFSMQENRCDLIIAPELDSWERAGLSRDFLAAILPEYGSFEPGFAPVVTDGETARCLVSLGGEMNRRYKQGIWLRPGFEGWYRHVAGFYRRVFSRLAEKQPISGMTS</sequence>
<evidence type="ECO:0000313" key="2">
    <source>
        <dbReference type="EMBL" id="VFJ62606.1"/>
    </source>
</evidence>
<dbReference type="EMBL" id="CAADFD010000040">
    <property type="protein sequence ID" value="VFJ58309.1"/>
    <property type="molecule type" value="Genomic_DNA"/>
</dbReference>
<accession>A0A450SWG5</accession>
<proteinExistence type="predicted"/>
<organism evidence="1">
    <name type="scientific">Candidatus Kentrum sp. FW</name>
    <dbReference type="NCBI Taxonomy" id="2126338"/>
    <lineage>
        <taxon>Bacteria</taxon>
        <taxon>Pseudomonadati</taxon>
        <taxon>Pseudomonadota</taxon>
        <taxon>Gammaproteobacteria</taxon>
        <taxon>Candidatus Kentrum</taxon>
    </lineage>
</organism>
<protein>
    <recommendedName>
        <fullName evidence="3">N-acetyltransferase domain-containing protein</fullName>
    </recommendedName>
</protein>
<evidence type="ECO:0000313" key="1">
    <source>
        <dbReference type="EMBL" id="VFJ58309.1"/>
    </source>
</evidence>
<name>A0A450SWG5_9GAMM</name>
<evidence type="ECO:0008006" key="3">
    <source>
        <dbReference type="Google" id="ProtNLM"/>
    </source>
</evidence>
<dbReference type="AlphaFoldDB" id="A0A450SWG5"/>
<dbReference type="EMBL" id="CAADEW010000132">
    <property type="protein sequence ID" value="VFJ62606.1"/>
    <property type="molecule type" value="Genomic_DNA"/>
</dbReference>
<gene>
    <name evidence="2" type="ORF">BECKFW1821A_GA0114235_11324</name>
    <name evidence="1" type="ORF">BECKFW1821B_GA0114236_104026</name>
</gene>